<evidence type="ECO:0000313" key="8">
    <source>
        <dbReference type="EMBL" id="PAP76721.1"/>
    </source>
</evidence>
<organism evidence="8 9">
    <name type="scientific">Rubrivirga marina</name>
    <dbReference type="NCBI Taxonomy" id="1196024"/>
    <lineage>
        <taxon>Bacteria</taxon>
        <taxon>Pseudomonadati</taxon>
        <taxon>Rhodothermota</taxon>
        <taxon>Rhodothermia</taxon>
        <taxon>Rhodothermales</taxon>
        <taxon>Rubricoccaceae</taxon>
        <taxon>Rubrivirga</taxon>
    </lineage>
</organism>
<dbReference type="PANTHER" id="PTHR43232">
    <property type="entry name" value="MOLYBDENUM COFACTOR BIOSYNTHESIS PROTEIN B"/>
    <property type="match status" value="1"/>
</dbReference>
<evidence type="ECO:0000256" key="5">
    <source>
        <dbReference type="PIRNR" id="PIRNR006443"/>
    </source>
</evidence>
<comment type="function">
    <text evidence="5">May be involved in the biosynthesis of molybdopterin.</text>
</comment>
<feature type="compositionally biased region" description="Pro residues" evidence="6">
    <location>
        <begin position="176"/>
        <end position="185"/>
    </location>
</feature>
<keyword evidence="9" id="KW-1185">Reference proteome</keyword>
<dbReference type="UniPathway" id="UPA00344"/>
<dbReference type="PANTHER" id="PTHR43232:SF2">
    <property type="entry name" value="MOLYBDENUM COFACTOR BIOSYNTHESIS PROTEIN B"/>
    <property type="match status" value="1"/>
</dbReference>
<dbReference type="Gene3D" id="3.40.980.10">
    <property type="entry name" value="MoaB/Mog-like domain"/>
    <property type="match status" value="1"/>
</dbReference>
<dbReference type="GO" id="GO:0006777">
    <property type="term" value="P:Mo-molybdopterin cofactor biosynthetic process"/>
    <property type="evidence" value="ECO:0007669"/>
    <property type="project" value="UniProtKB-UniRule"/>
</dbReference>
<dbReference type="AlphaFoldDB" id="A0A271IZQ6"/>
<keyword evidence="4 5" id="KW-0501">Molybdenum cofactor biosynthesis</keyword>
<evidence type="ECO:0000256" key="4">
    <source>
        <dbReference type="ARBA" id="ARBA00023150"/>
    </source>
</evidence>
<comment type="caution">
    <text evidence="8">The sequence shown here is derived from an EMBL/GenBank/DDBJ whole genome shotgun (WGS) entry which is preliminary data.</text>
</comment>
<dbReference type="GO" id="GO:0005829">
    <property type="term" value="C:cytosol"/>
    <property type="evidence" value="ECO:0007669"/>
    <property type="project" value="TreeGrafter"/>
</dbReference>
<dbReference type="Pfam" id="PF00994">
    <property type="entry name" value="MoCF_biosynth"/>
    <property type="match status" value="1"/>
</dbReference>
<evidence type="ECO:0000313" key="9">
    <source>
        <dbReference type="Proteomes" id="UP000216339"/>
    </source>
</evidence>
<protein>
    <recommendedName>
        <fullName evidence="3 5">Molybdenum cofactor biosynthesis protein B</fullName>
    </recommendedName>
</protein>
<dbReference type="SUPFAM" id="SSF53218">
    <property type="entry name" value="Molybdenum cofactor biosynthesis proteins"/>
    <property type="match status" value="1"/>
</dbReference>
<dbReference type="NCBIfam" id="TIGR00177">
    <property type="entry name" value="molyb_syn"/>
    <property type="match status" value="1"/>
</dbReference>
<dbReference type="Proteomes" id="UP000216339">
    <property type="component" value="Unassembled WGS sequence"/>
</dbReference>
<evidence type="ECO:0000256" key="1">
    <source>
        <dbReference type="ARBA" id="ARBA00005046"/>
    </source>
</evidence>
<dbReference type="InterPro" id="IPR001453">
    <property type="entry name" value="MoaB/Mog_dom"/>
</dbReference>
<evidence type="ECO:0000256" key="6">
    <source>
        <dbReference type="SAM" id="MobiDB-lite"/>
    </source>
</evidence>
<comment type="similarity">
    <text evidence="2 5">Belongs to the MoaB/Mog family.</text>
</comment>
<evidence type="ECO:0000256" key="3">
    <source>
        <dbReference type="ARBA" id="ARBA00015262"/>
    </source>
</evidence>
<dbReference type="InterPro" id="IPR036425">
    <property type="entry name" value="MoaB/Mog-like_dom_sf"/>
</dbReference>
<dbReference type="PIRSF" id="PIRSF006443">
    <property type="entry name" value="MoaB"/>
    <property type="match status" value="1"/>
</dbReference>
<dbReference type="EMBL" id="MQWD01000001">
    <property type="protein sequence ID" value="PAP76721.1"/>
    <property type="molecule type" value="Genomic_DNA"/>
</dbReference>
<proteinExistence type="inferred from homology"/>
<dbReference type="InterPro" id="IPR012245">
    <property type="entry name" value="MoaB"/>
</dbReference>
<dbReference type="SMART" id="SM00852">
    <property type="entry name" value="MoCF_biosynth"/>
    <property type="match status" value="1"/>
</dbReference>
<evidence type="ECO:0000259" key="7">
    <source>
        <dbReference type="SMART" id="SM00852"/>
    </source>
</evidence>
<dbReference type="OrthoDB" id="9794429at2"/>
<gene>
    <name evidence="8" type="ORF">BSZ37_09850</name>
</gene>
<accession>A0A271IZQ6</accession>
<evidence type="ECO:0000256" key="2">
    <source>
        <dbReference type="ARBA" id="ARBA00006112"/>
    </source>
</evidence>
<reference evidence="8 9" key="1">
    <citation type="submission" date="2016-11" db="EMBL/GenBank/DDBJ databases">
        <title>Study of marine rhodopsin-containing bacteria.</title>
        <authorList>
            <person name="Yoshizawa S."/>
            <person name="Kumagai Y."/>
            <person name="Kogure K."/>
        </authorList>
    </citation>
    <scope>NUCLEOTIDE SEQUENCE [LARGE SCALE GENOMIC DNA]</scope>
    <source>
        <strain evidence="8 9">SAORIC-28</strain>
    </source>
</reference>
<dbReference type="CDD" id="cd00886">
    <property type="entry name" value="MogA_MoaB"/>
    <property type="match status" value="1"/>
</dbReference>
<sequence>MSADLHRTLARDTPVACAVVTASDSRTEADDTSGKLLCDGVREAGHTLEFYRIVPDDGEAIRAVLLHLAGRVEAVITTGGTGIGRRDRTIEVADRLIQKPLPGFGELFRMLSYDEIGAAAMLSRATAGLYGPEDGDPETLLFCCPGSTAAVDLALHRLILPDLQHLVWEAVRQPAAKPPPRPQFPVEPAGSGL</sequence>
<comment type="pathway">
    <text evidence="1 5">Cofactor biosynthesis; molybdopterin biosynthesis.</text>
</comment>
<feature type="region of interest" description="Disordered" evidence="6">
    <location>
        <begin position="174"/>
        <end position="193"/>
    </location>
</feature>
<dbReference type="PROSITE" id="PS01078">
    <property type="entry name" value="MOCF_BIOSYNTHESIS_1"/>
    <property type="match status" value="1"/>
</dbReference>
<dbReference type="InterPro" id="IPR008284">
    <property type="entry name" value="MoCF_biosynth_CS"/>
</dbReference>
<dbReference type="RefSeq" id="WP_095510385.1">
    <property type="nucleotide sequence ID" value="NZ_MQWD01000001.1"/>
</dbReference>
<name>A0A271IZQ6_9BACT</name>
<feature type="domain" description="MoaB/Mog" evidence="7">
    <location>
        <begin position="18"/>
        <end position="166"/>
    </location>
</feature>